<name>A0AAE0ZER4_9GAST</name>
<dbReference type="Proteomes" id="UP001283361">
    <property type="component" value="Unassembled WGS sequence"/>
</dbReference>
<comment type="caution">
    <text evidence="1">The sequence shown here is derived from an EMBL/GenBank/DDBJ whole genome shotgun (WGS) entry which is preliminary data.</text>
</comment>
<protein>
    <submittedName>
        <fullName evidence="1">Uncharacterized protein</fullName>
    </submittedName>
</protein>
<dbReference type="EMBL" id="JAWDGP010004149">
    <property type="protein sequence ID" value="KAK3767411.1"/>
    <property type="molecule type" value="Genomic_DNA"/>
</dbReference>
<gene>
    <name evidence="1" type="ORF">RRG08_032088</name>
</gene>
<keyword evidence="2" id="KW-1185">Reference proteome</keyword>
<accession>A0AAE0ZER4</accession>
<proteinExistence type="predicted"/>
<evidence type="ECO:0000313" key="2">
    <source>
        <dbReference type="Proteomes" id="UP001283361"/>
    </source>
</evidence>
<sequence>MKEYLMQGERRYVMNTGPKPSQNKNSFIAALLAHTVESSNTELKAISHTFLEPGHTYMEVDSMHSATEAEKSLSQYTL</sequence>
<reference evidence="1" key="1">
    <citation type="journal article" date="2023" name="G3 (Bethesda)">
        <title>A reference genome for the long-term kleptoplast-retaining sea slug Elysia crispata morphotype clarki.</title>
        <authorList>
            <person name="Eastman K.E."/>
            <person name="Pendleton A.L."/>
            <person name="Shaikh M.A."/>
            <person name="Suttiyut T."/>
            <person name="Ogas R."/>
            <person name="Tomko P."/>
            <person name="Gavelis G."/>
            <person name="Widhalm J.R."/>
            <person name="Wisecaver J.H."/>
        </authorList>
    </citation>
    <scope>NUCLEOTIDE SEQUENCE</scope>
    <source>
        <strain evidence="1">ECLA1</strain>
    </source>
</reference>
<organism evidence="1 2">
    <name type="scientific">Elysia crispata</name>
    <name type="common">lettuce slug</name>
    <dbReference type="NCBI Taxonomy" id="231223"/>
    <lineage>
        <taxon>Eukaryota</taxon>
        <taxon>Metazoa</taxon>
        <taxon>Spiralia</taxon>
        <taxon>Lophotrochozoa</taxon>
        <taxon>Mollusca</taxon>
        <taxon>Gastropoda</taxon>
        <taxon>Heterobranchia</taxon>
        <taxon>Euthyneura</taxon>
        <taxon>Panpulmonata</taxon>
        <taxon>Sacoglossa</taxon>
        <taxon>Placobranchoidea</taxon>
        <taxon>Plakobranchidae</taxon>
        <taxon>Elysia</taxon>
    </lineage>
</organism>
<dbReference type="AlphaFoldDB" id="A0AAE0ZER4"/>
<evidence type="ECO:0000313" key="1">
    <source>
        <dbReference type="EMBL" id="KAK3767411.1"/>
    </source>
</evidence>